<dbReference type="EMBL" id="FODT01000001">
    <property type="protein sequence ID" value="SEO16097.1"/>
    <property type="molecule type" value="Genomic_DNA"/>
</dbReference>
<accession>A0A1H8MFI4</accession>
<dbReference type="InterPro" id="IPR025582">
    <property type="entry name" value="YARHG_dom"/>
</dbReference>
<dbReference type="SMART" id="SM01324">
    <property type="entry name" value="YARHG"/>
    <property type="match status" value="1"/>
</dbReference>
<proteinExistence type="predicted"/>
<feature type="domain" description="YARHG" evidence="1">
    <location>
        <begin position="25"/>
        <end position="102"/>
    </location>
</feature>
<name>A0A1H8MFI4_9BRAD</name>
<organism evidence="2 3">
    <name type="scientific">Rhodopseudomonas pseudopalustris</name>
    <dbReference type="NCBI Taxonomy" id="1513892"/>
    <lineage>
        <taxon>Bacteria</taxon>
        <taxon>Pseudomonadati</taxon>
        <taxon>Pseudomonadota</taxon>
        <taxon>Alphaproteobacteria</taxon>
        <taxon>Hyphomicrobiales</taxon>
        <taxon>Nitrobacteraceae</taxon>
        <taxon>Rhodopseudomonas</taxon>
    </lineage>
</organism>
<dbReference type="RefSeq" id="WP_175557591.1">
    <property type="nucleotide sequence ID" value="NZ_FODT01000001.1"/>
</dbReference>
<evidence type="ECO:0000313" key="2">
    <source>
        <dbReference type="EMBL" id="SEO16097.1"/>
    </source>
</evidence>
<reference evidence="3" key="1">
    <citation type="submission" date="2016-10" db="EMBL/GenBank/DDBJ databases">
        <authorList>
            <person name="Varghese N."/>
            <person name="Submissions S."/>
        </authorList>
    </citation>
    <scope>NUCLEOTIDE SEQUENCE [LARGE SCALE GENOMIC DNA]</scope>
    <source>
        <strain evidence="3">DSM 123</strain>
    </source>
</reference>
<sequence>MASRSAPDRAGLPGLILRSRLIAVACLVIAGAGVTTSPVSAQSCQALWVERNSYYKEAGYCFKTSRAIGYFGNRGCSYDYEGDVPLSVNVRDRIAEIKAMERRFGCN</sequence>
<dbReference type="AlphaFoldDB" id="A0A1H8MFI4"/>
<dbReference type="Pfam" id="PF13308">
    <property type="entry name" value="YARHG"/>
    <property type="match status" value="1"/>
</dbReference>
<evidence type="ECO:0000259" key="1">
    <source>
        <dbReference type="SMART" id="SM01324"/>
    </source>
</evidence>
<protein>
    <submittedName>
        <fullName evidence="2">YARHG domain-containing protein</fullName>
    </submittedName>
</protein>
<evidence type="ECO:0000313" key="3">
    <source>
        <dbReference type="Proteomes" id="UP000199615"/>
    </source>
</evidence>
<gene>
    <name evidence="2" type="ORF">SAMN05444123_101500</name>
</gene>
<dbReference type="Proteomes" id="UP000199615">
    <property type="component" value="Unassembled WGS sequence"/>
</dbReference>
<keyword evidence="3" id="KW-1185">Reference proteome</keyword>